<dbReference type="EMBL" id="FNCA01000010">
    <property type="protein sequence ID" value="SDG26557.1"/>
    <property type="molecule type" value="Genomic_DNA"/>
</dbReference>
<dbReference type="OrthoDB" id="58111at2157"/>
<dbReference type="EC" id="3.1.3.11" evidence="3"/>
<dbReference type="InterPro" id="IPR000760">
    <property type="entry name" value="Inositol_monophosphatase-like"/>
</dbReference>
<comment type="caution">
    <text evidence="10">The sequence shown here is derived from an EMBL/GenBank/DDBJ whole genome shotgun (WGS) entry which is preliminary data.</text>
</comment>
<dbReference type="GO" id="GO:0046872">
    <property type="term" value="F:metal ion binding"/>
    <property type="evidence" value="ECO:0007669"/>
    <property type="project" value="UniProtKB-KW"/>
</dbReference>
<evidence type="ECO:0000256" key="7">
    <source>
        <dbReference type="ARBA" id="ARBA00023277"/>
    </source>
</evidence>
<dbReference type="Pfam" id="PF00459">
    <property type="entry name" value="Inositol_P"/>
    <property type="match status" value="1"/>
</dbReference>
<evidence type="ECO:0000256" key="8">
    <source>
        <dbReference type="ARBA" id="ARBA00038103"/>
    </source>
</evidence>
<evidence type="ECO:0000256" key="5">
    <source>
        <dbReference type="ARBA" id="ARBA00022801"/>
    </source>
</evidence>
<keyword evidence="6 9" id="KW-0460">Magnesium</keyword>
<comment type="catalytic activity">
    <reaction evidence="1">
        <text>beta-D-fructose 1,6-bisphosphate + H2O = beta-D-fructose 6-phosphate + phosphate</text>
        <dbReference type="Rhea" id="RHEA:11064"/>
        <dbReference type="ChEBI" id="CHEBI:15377"/>
        <dbReference type="ChEBI" id="CHEBI:32966"/>
        <dbReference type="ChEBI" id="CHEBI:43474"/>
        <dbReference type="ChEBI" id="CHEBI:57634"/>
        <dbReference type="EC" id="3.1.3.11"/>
    </reaction>
</comment>
<feature type="binding site" evidence="9">
    <location>
        <position position="94"/>
    </location>
    <ligand>
        <name>Mg(2+)</name>
        <dbReference type="ChEBI" id="CHEBI:18420"/>
        <label>1</label>
        <note>catalytic</note>
    </ligand>
</feature>
<dbReference type="NCBIfam" id="NF009321">
    <property type="entry name" value="PRK12676.1"/>
    <property type="match status" value="1"/>
</dbReference>
<name>A0A7Z7FF76_9EURY</name>
<protein>
    <recommendedName>
        <fullName evidence="3">fructose-bisphosphatase</fullName>
        <ecNumber evidence="3">3.1.3.11</ecNumber>
    </recommendedName>
</protein>
<dbReference type="PRINTS" id="PR00377">
    <property type="entry name" value="IMPHPHTASES"/>
</dbReference>
<evidence type="ECO:0000256" key="4">
    <source>
        <dbReference type="ARBA" id="ARBA00022723"/>
    </source>
</evidence>
<reference evidence="10 11" key="1">
    <citation type="submission" date="2016-10" db="EMBL/GenBank/DDBJ databases">
        <authorList>
            <person name="Varghese N."/>
            <person name="Submissions S."/>
        </authorList>
    </citation>
    <scope>NUCLEOTIDE SEQUENCE [LARGE SCALE GENOMIC DNA]</scope>
    <source>
        <strain evidence="10 11">PL 12/M</strain>
    </source>
</reference>
<evidence type="ECO:0000256" key="6">
    <source>
        <dbReference type="ARBA" id="ARBA00022842"/>
    </source>
</evidence>
<dbReference type="GO" id="GO:0042132">
    <property type="term" value="F:fructose 1,6-bisphosphate 1-phosphatase activity"/>
    <property type="evidence" value="ECO:0007669"/>
    <property type="project" value="UniProtKB-EC"/>
</dbReference>
<evidence type="ECO:0000313" key="10">
    <source>
        <dbReference type="EMBL" id="SDG26557.1"/>
    </source>
</evidence>
<evidence type="ECO:0000313" key="11">
    <source>
        <dbReference type="Proteomes" id="UP000199259"/>
    </source>
</evidence>
<dbReference type="GO" id="GO:0008934">
    <property type="term" value="F:inositol monophosphate 1-phosphatase activity"/>
    <property type="evidence" value="ECO:0007669"/>
    <property type="project" value="TreeGrafter"/>
</dbReference>
<gene>
    <name evidence="10" type="ORF">SAMN04488589_2560</name>
</gene>
<dbReference type="Proteomes" id="UP000199259">
    <property type="component" value="Unassembled WGS sequence"/>
</dbReference>
<evidence type="ECO:0000256" key="3">
    <source>
        <dbReference type="ARBA" id="ARBA00013093"/>
    </source>
</evidence>
<dbReference type="Gene3D" id="3.40.190.80">
    <property type="match status" value="1"/>
</dbReference>
<comment type="similarity">
    <text evidence="8">Belongs to the inositol monophosphatase superfamily. FBPase class 4 family.</text>
</comment>
<evidence type="ECO:0000256" key="9">
    <source>
        <dbReference type="PIRSR" id="PIRSR600760-2"/>
    </source>
</evidence>
<dbReference type="RefSeq" id="WP_091710833.1">
    <property type="nucleotide sequence ID" value="NZ_FNCA01000010.1"/>
</dbReference>
<keyword evidence="5" id="KW-0378">Hydrolase</keyword>
<dbReference type="GO" id="GO:0006020">
    <property type="term" value="P:inositol metabolic process"/>
    <property type="evidence" value="ECO:0007669"/>
    <property type="project" value="TreeGrafter"/>
</dbReference>
<evidence type="ECO:0000256" key="1">
    <source>
        <dbReference type="ARBA" id="ARBA00001273"/>
    </source>
</evidence>
<dbReference type="FunFam" id="3.40.190.80:FF:000020">
    <property type="entry name" value="Fructose-1,6-bisphosphatase/inositol-1-monophosphatase"/>
    <property type="match status" value="1"/>
</dbReference>
<feature type="binding site" evidence="9">
    <location>
        <position position="217"/>
    </location>
    <ligand>
        <name>Mg(2+)</name>
        <dbReference type="ChEBI" id="CHEBI:18420"/>
        <label>1</label>
        <note>catalytic</note>
    </ligand>
</feature>
<feature type="binding site" evidence="9">
    <location>
        <position position="92"/>
    </location>
    <ligand>
        <name>Mg(2+)</name>
        <dbReference type="ChEBI" id="CHEBI:18420"/>
        <label>1</label>
        <note>catalytic</note>
    </ligand>
</feature>
<dbReference type="FunFam" id="3.30.540.10:FF:000027">
    <property type="entry name" value="Fructose-1,6-bisphosphatase/inositol-1-monophosphatase"/>
    <property type="match status" value="1"/>
</dbReference>
<accession>A0A7Z7FF76</accession>
<evidence type="ECO:0000256" key="2">
    <source>
        <dbReference type="ARBA" id="ARBA00001946"/>
    </source>
</evidence>
<feature type="binding site" evidence="9">
    <location>
        <position position="95"/>
    </location>
    <ligand>
        <name>Mg(2+)</name>
        <dbReference type="ChEBI" id="CHEBI:18420"/>
        <label>1</label>
        <note>catalytic</note>
    </ligand>
</feature>
<keyword evidence="7" id="KW-0119">Carbohydrate metabolism</keyword>
<sequence length="275" mass="29566">MHVRSDFLELSERIAEAVHVSIRDIVGTSEAGKTLYTGADGTPTKLIDDVSEKAIFEILGNEDSPFRIISEEAGEKIVGKSPELPELTIIIDPIDGTYNAVQGIPFYSVSLAITSTDLNNIIFGYVQNLANGDTFYAENGKGAYYNGAKLKASDNSDIRKFCVSVYGYRRNIVAASSISGNVRRTRSFGSVALDLCYIAAGKIDAFVDVRGTMRITDIAAGKLIIEEAGGIVTDGDGDSLKLENQLLNRVCVIASNGRAHESILKLSTGMINEGK</sequence>
<comment type="cofactor">
    <cofactor evidence="2 9">
        <name>Mg(2+)</name>
        <dbReference type="ChEBI" id="CHEBI:18420"/>
    </cofactor>
</comment>
<organism evidence="10 11">
    <name type="scientific">Methanolobus vulcani</name>
    <dbReference type="NCBI Taxonomy" id="38026"/>
    <lineage>
        <taxon>Archaea</taxon>
        <taxon>Methanobacteriati</taxon>
        <taxon>Methanobacteriota</taxon>
        <taxon>Stenosarchaea group</taxon>
        <taxon>Methanomicrobia</taxon>
        <taxon>Methanosarcinales</taxon>
        <taxon>Methanosarcinaceae</taxon>
        <taxon>Methanolobus</taxon>
    </lineage>
</organism>
<keyword evidence="4 9" id="KW-0479">Metal-binding</keyword>
<dbReference type="Gene3D" id="3.30.540.10">
    <property type="entry name" value="Fructose-1,6-Bisphosphatase, subunit A, domain 1"/>
    <property type="match status" value="1"/>
</dbReference>
<dbReference type="PANTHER" id="PTHR20854:SF4">
    <property type="entry name" value="INOSITOL-1-MONOPHOSPHATASE-RELATED"/>
    <property type="match status" value="1"/>
</dbReference>
<proteinExistence type="inferred from homology"/>
<feature type="binding site" evidence="9">
    <location>
        <position position="71"/>
    </location>
    <ligand>
        <name>Mg(2+)</name>
        <dbReference type="ChEBI" id="CHEBI:18420"/>
        <label>1</label>
        <note>catalytic</note>
    </ligand>
</feature>
<keyword evidence="11" id="KW-1185">Reference proteome</keyword>
<dbReference type="SUPFAM" id="SSF56655">
    <property type="entry name" value="Carbohydrate phosphatase"/>
    <property type="match status" value="1"/>
</dbReference>
<dbReference type="GO" id="GO:0007165">
    <property type="term" value="P:signal transduction"/>
    <property type="evidence" value="ECO:0007669"/>
    <property type="project" value="TreeGrafter"/>
</dbReference>
<dbReference type="PANTHER" id="PTHR20854">
    <property type="entry name" value="INOSITOL MONOPHOSPHATASE"/>
    <property type="match status" value="1"/>
</dbReference>
<dbReference type="AlphaFoldDB" id="A0A7Z7FF76"/>